<evidence type="ECO:0000313" key="2">
    <source>
        <dbReference type="EMBL" id="KON97252.1"/>
    </source>
</evidence>
<dbReference type="EMBL" id="LGUG01000004">
    <property type="protein sequence ID" value="KON97252.1"/>
    <property type="molecule type" value="Genomic_DNA"/>
</dbReference>
<gene>
    <name evidence="2" type="ORF">AF333_19055</name>
</gene>
<keyword evidence="1" id="KW-0472">Membrane</keyword>
<dbReference type="AlphaFoldDB" id="A0A0D1YNH6"/>
<keyword evidence="3" id="KW-1185">Reference proteome</keyword>
<accession>A0A0D1YNH6</accession>
<name>A0A0D1YNH6_ANEMI</name>
<reference evidence="2 3" key="1">
    <citation type="submission" date="2015-07" db="EMBL/GenBank/DDBJ databases">
        <title>Fjat-14205 dsm 2895.</title>
        <authorList>
            <person name="Liu B."/>
            <person name="Wang J."/>
            <person name="Zhu Y."/>
            <person name="Liu G."/>
            <person name="Chen Q."/>
            <person name="Chen Z."/>
            <person name="Lan J."/>
            <person name="Che J."/>
            <person name="Ge C."/>
            <person name="Shi H."/>
            <person name="Pan Z."/>
            <person name="Liu X."/>
        </authorList>
    </citation>
    <scope>NUCLEOTIDE SEQUENCE [LARGE SCALE GENOMIC DNA]</scope>
    <source>
        <strain evidence="2 3">DSM 2895</strain>
    </source>
</reference>
<organism evidence="2 3">
    <name type="scientific">Aneurinibacillus migulanus</name>
    <name type="common">Bacillus migulanus</name>
    <dbReference type="NCBI Taxonomy" id="47500"/>
    <lineage>
        <taxon>Bacteria</taxon>
        <taxon>Bacillati</taxon>
        <taxon>Bacillota</taxon>
        <taxon>Bacilli</taxon>
        <taxon>Bacillales</taxon>
        <taxon>Paenibacillaceae</taxon>
        <taxon>Aneurinibacillus group</taxon>
        <taxon>Aneurinibacillus</taxon>
    </lineage>
</organism>
<dbReference type="Proteomes" id="UP000037269">
    <property type="component" value="Unassembled WGS sequence"/>
</dbReference>
<proteinExistence type="predicted"/>
<comment type="caution">
    <text evidence="2">The sequence shown here is derived from an EMBL/GenBank/DDBJ whole genome shotgun (WGS) entry which is preliminary data.</text>
</comment>
<protein>
    <submittedName>
        <fullName evidence="2">Uncharacterized protein</fullName>
    </submittedName>
</protein>
<feature type="transmembrane region" description="Helical" evidence="1">
    <location>
        <begin position="30"/>
        <end position="50"/>
    </location>
</feature>
<keyword evidence="1" id="KW-0812">Transmembrane</keyword>
<evidence type="ECO:0000256" key="1">
    <source>
        <dbReference type="SAM" id="Phobius"/>
    </source>
</evidence>
<sequence>MTKGAYGCTSHQQYAEAKTNYRKYKNRINVTFYPFWELIMLSSLYAVRFIPCDQFLSLLFQNVEHGWVK</sequence>
<evidence type="ECO:0000313" key="3">
    <source>
        <dbReference type="Proteomes" id="UP000037269"/>
    </source>
</evidence>
<dbReference type="PATRIC" id="fig|47500.8.peg.5875"/>
<keyword evidence="1" id="KW-1133">Transmembrane helix</keyword>